<feature type="compositionally biased region" description="Polar residues" evidence="2">
    <location>
        <begin position="367"/>
        <end position="377"/>
    </location>
</feature>
<organism evidence="3 4">
    <name type="scientific">Haemaphysalis longicornis</name>
    <name type="common">Bush tick</name>
    <dbReference type="NCBI Taxonomy" id="44386"/>
    <lineage>
        <taxon>Eukaryota</taxon>
        <taxon>Metazoa</taxon>
        <taxon>Ecdysozoa</taxon>
        <taxon>Arthropoda</taxon>
        <taxon>Chelicerata</taxon>
        <taxon>Arachnida</taxon>
        <taxon>Acari</taxon>
        <taxon>Parasitiformes</taxon>
        <taxon>Ixodida</taxon>
        <taxon>Ixodoidea</taxon>
        <taxon>Ixodidae</taxon>
        <taxon>Haemaphysalinae</taxon>
        <taxon>Haemaphysalis</taxon>
    </lineage>
</organism>
<reference evidence="3 4" key="1">
    <citation type="journal article" date="2020" name="Cell">
        <title>Large-Scale Comparative Analyses of Tick Genomes Elucidate Their Genetic Diversity and Vector Capacities.</title>
        <authorList>
            <consortium name="Tick Genome and Microbiome Consortium (TIGMIC)"/>
            <person name="Jia N."/>
            <person name="Wang J."/>
            <person name="Shi W."/>
            <person name="Du L."/>
            <person name="Sun Y."/>
            <person name="Zhan W."/>
            <person name="Jiang J.F."/>
            <person name="Wang Q."/>
            <person name="Zhang B."/>
            <person name="Ji P."/>
            <person name="Bell-Sakyi L."/>
            <person name="Cui X.M."/>
            <person name="Yuan T.T."/>
            <person name="Jiang B.G."/>
            <person name="Yang W.F."/>
            <person name="Lam T.T."/>
            <person name="Chang Q.C."/>
            <person name="Ding S.J."/>
            <person name="Wang X.J."/>
            <person name="Zhu J.G."/>
            <person name="Ruan X.D."/>
            <person name="Zhao L."/>
            <person name="Wei J.T."/>
            <person name="Ye R.Z."/>
            <person name="Que T.C."/>
            <person name="Du C.H."/>
            <person name="Zhou Y.H."/>
            <person name="Cheng J.X."/>
            <person name="Dai P.F."/>
            <person name="Guo W.B."/>
            <person name="Han X.H."/>
            <person name="Huang E.J."/>
            <person name="Li L.F."/>
            <person name="Wei W."/>
            <person name="Gao Y.C."/>
            <person name="Liu J.Z."/>
            <person name="Shao H.Z."/>
            <person name="Wang X."/>
            <person name="Wang C.C."/>
            <person name="Yang T.C."/>
            <person name="Huo Q.B."/>
            <person name="Li W."/>
            <person name="Chen H.Y."/>
            <person name="Chen S.E."/>
            <person name="Zhou L.G."/>
            <person name="Ni X.B."/>
            <person name="Tian J.H."/>
            <person name="Sheng Y."/>
            <person name="Liu T."/>
            <person name="Pan Y.S."/>
            <person name="Xia L.Y."/>
            <person name="Li J."/>
            <person name="Zhao F."/>
            <person name="Cao W.C."/>
        </authorList>
    </citation>
    <scope>NUCLEOTIDE SEQUENCE [LARGE SCALE GENOMIC DNA]</scope>
    <source>
        <strain evidence="3">HaeL-2018</strain>
    </source>
</reference>
<dbReference type="VEuPathDB" id="VectorBase:HLOH_062807"/>
<dbReference type="OMA" id="MWHCTHP"/>
<evidence type="ECO:0000256" key="1">
    <source>
        <dbReference type="SAM" id="Coils"/>
    </source>
</evidence>
<protein>
    <submittedName>
        <fullName evidence="3">Uncharacterized protein</fullName>
    </submittedName>
</protein>
<feature type="region of interest" description="Disordered" evidence="2">
    <location>
        <begin position="22"/>
        <end position="41"/>
    </location>
</feature>
<evidence type="ECO:0000256" key="2">
    <source>
        <dbReference type="SAM" id="MobiDB-lite"/>
    </source>
</evidence>
<dbReference type="OrthoDB" id="6511177at2759"/>
<evidence type="ECO:0000313" key="4">
    <source>
        <dbReference type="Proteomes" id="UP000821853"/>
    </source>
</evidence>
<feature type="compositionally biased region" description="Polar residues" evidence="2">
    <location>
        <begin position="299"/>
        <end position="320"/>
    </location>
</feature>
<gene>
    <name evidence="3" type="ORF">HPB48_023634</name>
</gene>
<feature type="region of interest" description="Disordered" evidence="2">
    <location>
        <begin position="367"/>
        <end position="398"/>
    </location>
</feature>
<keyword evidence="1" id="KW-0175">Coiled coil</keyword>
<proteinExistence type="predicted"/>
<comment type="caution">
    <text evidence="3">The sequence shown here is derived from an EMBL/GenBank/DDBJ whole genome shotgun (WGS) entry which is preliminary data.</text>
</comment>
<accession>A0A9J6H8E7</accession>
<dbReference type="Proteomes" id="UP000821853">
    <property type="component" value="Unassembled WGS sequence"/>
</dbReference>
<feature type="compositionally biased region" description="Polar residues" evidence="2">
    <location>
        <begin position="386"/>
        <end position="398"/>
    </location>
</feature>
<keyword evidence="4" id="KW-1185">Reference proteome</keyword>
<sequence length="592" mass="66391">MAEGTSQRGYDPGAMDFCEVRRTTPPIPPTNELTASGVKDDGEDTQDWNLRLYKRRERLREPVKEAETLGKTTDTGGKPLRRHLPSLKPFQYRIVVKPRGGINLCEVEGEVTRSVRAACLTPLQECPLIRVHDSQNIALICTNNLDDAKELLKIGHLRIQGKDLEVSTYSAMQEEVCRGVIHGVDDGATDAQIEHELLAPGYEILGARRLGKSSSAVIVFSGKRVPYTQQLARGNKNTPLATGASSTCCEESKGTTSCGRTHEWATAVTGAKTRDRAWASSLPGNTQLQQQHTKKKQTSSGIQQSLQAKDQAKAQNSQVSRDWPPLPPLSVHTEIQTLQTENQSQKAEIRALRAELSALKAQMAVLSKSQPLRTQSPPRDPVAPASTPSHLPNTSQSPLLGDVYQLVLQEFKAFKEEAKQHQEDVQTQLRQMSEQIGGNRRYTETAITALRREMQEKRRKRMAMRGPTEDQWEILLEQRLGRRRFPAPHPSLTRMEEVLLRQLHTNTLPIPATLHKYYPDIYPTPQCPHCDQTGDLLHTMWHCTHPNMKNITPNNRSTTQWEATLLNPHPACQKWLADRAERATRRPLAAPD</sequence>
<feature type="coiled-coil region" evidence="1">
    <location>
        <begin position="404"/>
        <end position="435"/>
    </location>
</feature>
<feature type="region of interest" description="Disordered" evidence="2">
    <location>
        <begin position="283"/>
        <end position="329"/>
    </location>
</feature>
<evidence type="ECO:0000313" key="3">
    <source>
        <dbReference type="EMBL" id="KAH9382997.1"/>
    </source>
</evidence>
<name>A0A9J6H8E7_HAELO</name>
<dbReference type="AlphaFoldDB" id="A0A9J6H8E7"/>
<dbReference type="EMBL" id="JABSTR010000875">
    <property type="protein sequence ID" value="KAH9382997.1"/>
    <property type="molecule type" value="Genomic_DNA"/>
</dbReference>